<reference evidence="3" key="1">
    <citation type="journal article" date="2020" name="Stud. Mycol.">
        <title>101 Dothideomycetes genomes: a test case for predicting lifestyles and emergence of pathogens.</title>
        <authorList>
            <person name="Haridas S."/>
            <person name="Albert R."/>
            <person name="Binder M."/>
            <person name="Bloem J."/>
            <person name="Labutti K."/>
            <person name="Salamov A."/>
            <person name="Andreopoulos B."/>
            <person name="Baker S."/>
            <person name="Barry K."/>
            <person name="Bills G."/>
            <person name="Bluhm B."/>
            <person name="Cannon C."/>
            <person name="Castanera R."/>
            <person name="Culley D."/>
            <person name="Daum C."/>
            <person name="Ezra D."/>
            <person name="Gonzalez J."/>
            <person name="Henrissat B."/>
            <person name="Kuo A."/>
            <person name="Liang C."/>
            <person name="Lipzen A."/>
            <person name="Lutzoni F."/>
            <person name="Magnuson J."/>
            <person name="Mondo S."/>
            <person name="Nolan M."/>
            <person name="Ohm R."/>
            <person name="Pangilinan J."/>
            <person name="Park H.-J."/>
            <person name="Ramirez L."/>
            <person name="Alfaro M."/>
            <person name="Sun H."/>
            <person name="Tritt A."/>
            <person name="Yoshinaga Y."/>
            <person name="Zwiers L.-H."/>
            <person name="Turgeon B."/>
            <person name="Goodwin S."/>
            <person name="Spatafora J."/>
            <person name="Crous P."/>
            <person name="Grigoriev I."/>
        </authorList>
    </citation>
    <scope>NUCLEOTIDE SEQUENCE</scope>
    <source>
        <strain evidence="3">CBS 115976</strain>
    </source>
</reference>
<organism evidence="3 4">
    <name type="scientific">Microthyrium microscopicum</name>
    <dbReference type="NCBI Taxonomy" id="703497"/>
    <lineage>
        <taxon>Eukaryota</taxon>
        <taxon>Fungi</taxon>
        <taxon>Dikarya</taxon>
        <taxon>Ascomycota</taxon>
        <taxon>Pezizomycotina</taxon>
        <taxon>Dothideomycetes</taxon>
        <taxon>Dothideomycetes incertae sedis</taxon>
        <taxon>Microthyriales</taxon>
        <taxon>Microthyriaceae</taxon>
        <taxon>Microthyrium</taxon>
    </lineage>
</organism>
<feature type="compositionally biased region" description="Polar residues" evidence="1">
    <location>
        <begin position="52"/>
        <end position="66"/>
    </location>
</feature>
<dbReference type="AlphaFoldDB" id="A0A6A6U074"/>
<feature type="compositionally biased region" description="Basic and acidic residues" evidence="1">
    <location>
        <begin position="126"/>
        <end position="135"/>
    </location>
</feature>
<name>A0A6A6U074_9PEZI</name>
<dbReference type="PANTHER" id="PTHR12834">
    <property type="entry name" value="SIGNAL RECOGNITION PARTICLE 9 KDA PROTEIN"/>
    <property type="match status" value="1"/>
</dbReference>
<evidence type="ECO:0000313" key="4">
    <source>
        <dbReference type="Proteomes" id="UP000799302"/>
    </source>
</evidence>
<protein>
    <recommendedName>
        <fullName evidence="2">SRP9 domain-containing protein</fullName>
    </recommendedName>
</protein>
<accession>A0A6A6U074</accession>
<feature type="region of interest" description="Disordered" evidence="1">
    <location>
        <begin position="41"/>
        <end position="66"/>
    </location>
</feature>
<dbReference type="GO" id="GO:0005786">
    <property type="term" value="C:signal recognition particle, endoplasmic reticulum targeting"/>
    <property type="evidence" value="ECO:0007669"/>
    <property type="project" value="TreeGrafter"/>
</dbReference>
<dbReference type="Gene3D" id="3.30.720.10">
    <property type="entry name" value="Signal recognition particle alu RNA binding heterodimer, srp9/1"/>
    <property type="match status" value="1"/>
</dbReference>
<dbReference type="GO" id="GO:0008312">
    <property type="term" value="F:7S RNA binding"/>
    <property type="evidence" value="ECO:0007669"/>
    <property type="project" value="InterPro"/>
</dbReference>
<evidence type="ECO:0000259" key="2">
    <source>
        <dbReference type="Pfam" id="PF05486"/>
    </source>
</evidence>
<evidence type="ECO:0000313" key="3">
    <source>
        <dbReference type="EMBL" id="KAF2664324.1"/>
    </source>
</evidence>
<proteinExistence type="predicted"/>
<dbReference type="OrthoDB" id="5419752at2759"/>
<dbReference type="PANTHER" id="PTHR12834:SF12">
    <property type="entry name" value="SIGNAL RECOGNITION PARTICLE 9 KDA PROTEIN"/>
    <property type="match status" value="1"/>
</dbReference>
<feature type="domain" description="SRP9" evidence="2">
    <location>
        <begin position="11"/>
        <end position="104"/>
    </location>
</feature>
<dbReference type="InterPro" id="IPR039432">
    <property type="entry name" value="SRP9_dom"/>
</dbReference>
<dbReference type="Pfam" id="PF05486">
    <property type="entry name" value="SRP9-21"/>
    <property type="match status" value="1"/>
</dbReference>
<feature type="region of interest" description="Disordered" evidence="1">
    <location>
        <begin position="121"/>
        <end position="145"/>
    </location>
</feature>
<dbReference type="InterPro" id="IPR039914">
    <property type="entry name" value="SRP9-like"/>
</dbReference>
<keyword evidence="4" id="KW-1185">Reference proteome</keyword>
<feature type="compositionally biased region" description="Basic residues" evidence="1">
    <location>
        <begin position="136"/>
        <end position="145"/>
    </location>
</feature>
<dbReference type="Proteomes" id="UP000799302">
    <property type="component" value="Unassembled WGS sequence"/>
</dbReference>
<evidence type="ECO:0000256" key="1">
    <source>
        <dbReference type="SAM" id="MobiDB-lite"/>
    </source>
</evidence>
<dbReference type="InterPro" id="IPR009018">
    <property type="entry name" value="Signal_recog_particle_SRP9/14"/>
</dbReference>
<dbReference type="EMBL" id="MU004243">
    <property type="protein sequence ID" value="KAF2664324.1"/>
    <property type="molecule type" value="Genomic_DNA"/>
</dbReference>
<sequence>MAQTVKPPYLASISDWLTQSNLLLRAYPTTTRITSKYTIAPPVSKKRKRTAETTSDDPASTAPQATLTIKTYDPNSGVCLKYRTDQAAEVNRLIRCLGVLGMGMAGQEVDVETALEAPQAAVAPAIEEKAPEEGGKKKKKKKGGR</sequence>
<gene>
    <name evidence="3" type="ORF">BT63DRAFT_418438</name>
</gene>
<dbReference type="GO" id="GO:0006614">
    <property type="term" value="P:SRP-dependent cotranslational protein targeting to membrane"/>
    <property type="evidence" value="ECO:0007669"/>
    <property type="project" value="InterPro"/>
</dbReference>